<dbReference type="OrthoDB" id="39591at2759"/>
<dbReference type="Pfam" id="PF23565">
    <property type="entry name" value="ARM_TANGO6"/>
    <property type="match status" value="1"/>
</dbReference>
<reference evidence="5 6" key="1">
    <citation type="journal article" date="2018" name="Biotechnol. Biofuels">
        <title>Integrative visual omics of the white-rot fungus Polyporus brumalis exposes the biotechnological potential of its oxidative enzymes for delignifying raw plant biomass.</title>
        <authorList>
            <person name="Miyauchi S."/>
            <person name="Rancon A."/>
            <person name="Drula E."/>
            <person name="Hage H."/>
            <person name="Chaduli D."/>
            <person name="Favel A."/>
            <person name="Grisel S."/>
            <person name="Henrissat B."/>
            <person name="Herpoel-Gimbert I."/>
            <person name="Ruiz-Duenas F.J."/>
            <person name="Chevret D."/>
            <person name="Hainaut M."/>
            <person name="Lin J."/>
            <person name="Wang M."/>
            <person name="Pangilinan J."/>
            <person name="Lipzen A."/>
            <person name="Lesage-Meessen L."/>
            <person name="Navarro D."/>
            <person name="Riley R."/>
            <person name="Grigoriev I.V."/>
            <person name="Zhou S."/>
            <person name="Raouche S."/>
            <person name="Rosso M.N."/>
        </authorList>
    </citation>
    <scope>NUCLEOTIDE SEQUENCE [LARGE SCALE GENOMIC DNA]</scope>
    <source>
        <strain evidence="5 6">BRFM 1820</strain>
    </source>
</reference>
<proteinExistence type="inferred from homology"/>
<name>A0A371DSC6_9APHY</name>
<feature type="compositionally biased region" description="Acidic residues" evidence="2">
    <location>
        <begin position="643"/>
        <end position="667"/>
    </location>
</feature>
<dbReference type="InterPro" id="IPR057407">
    <property type="entry name" value="HEAT_TANGO6"/>
</dbReference>
<evidence type="ECO:0000259" key="3">
    <source>
        <dbReference type="Pfam" id="PF10363"/>
    </source>
</evidence>
<keyword evidence="6" id="KW-1185">Reference proteome</keyword>
<evidence type="ECO:0000259" key="4">
    <source>
        <dbReference type="Pfam" id="PF23565"/>
    </source>
</evidence>
<dbReference type="PANTHER" id="PTHR20959:SF1">
    <property type="entry name" value="TRANSPORT AND GOLGI ORGANIZATION PROTEIN 6 HOMOLOG"/>
    <property type="match status" value="1"/>
</dbReference>
<evidence type="ECO:0000256" key="2">
    <source>
        <dbReference type="SAM" id="MobiDB-lite"/>
    </source>
</evidence>
<feature type="domain" description="TANGO6 HEAT repeat" evidence="4">
    <location>
        <begin position="286"/>
        <end position="478"/>
    </location>
</feature>
<feature type="domain" description="RNA polymerase II assembly factor Rtp1 C-terminal" evidence="3">
    <location>
        <begin position="754"/>
        <end position="881"/>
    </location>
</feature>
<dbReference type="InterPro" id="IPR039600">
    <property type="entry name" value="TANGO6/Rtp1"/>
</dbReference>
<comment type="similarity">
    <text evidence="1">Belongs to the Tango6 family.</text>
</comment>
<feature type="region of interest" description="Disordered" evidence="2">
    <location>
        <begin position="728"/>
        <end position="751"/>
    </location>
</feature>
<feature type="region of interest" description="Disordered" evidence="2">
    <location>
        <begin position="948"/>
        <end position="994"/>
    </location>
</feature>
<organism evidence="5 6">
    <name type="scientific">Lentinus brumalis</name>
    <dbReference type="NCBI Taxonomy" id="2498619"/>
    <lineage>
        <taxon>Eukaryota</taxon>
        <taxon>Fungi</taxon>
        <taxon>Dikarya</taxon>
        <taxon>Basidiomycota</taxon>
        <taxon>Agaricomycotina</taxon>
        <taxon>Agaricomycetes</taxon>
        <taxon>Polyporales</taxon>
        <taxon>Polyporaceae</taxon>
        <taxon>Lentinus</taxon>
    </lineage>
</organism>
<sequence>MTRASALILATCTMTTTTTMTTTRTLEELLRGAAVLTGPSTSPETRPADLKGVLHRRLSEYRALGDQACPAEDASLESLQLETAMESLLILELLHKALTDPAATTSASATAEKDPSLIGTRDLGLIRTLVSIVFKWAAEPLLRRIVAGIPSTSSSHAVTGARIIDLTGLPLEFSTLYSVTSRLLSLPFSDGITSPLSQSAVTATLLNRYLSDLLLPCVVIGWLPKSLASETMPTADSVRPQVMHLLSRLPASQVISAVGQTLSRAPPSLPYVRKTCTFILGRQLIRPEGIRGLCESVFAEEDVSGEDASLEKLEHVARVLSTVPSGMKVEEYCRTVIPRMLLLVSVEDRALPPAHRRAIAFSLSRILTSDDHPTLQTLSSELALTMLHDPILHGSGDLSVAASLRIIEVLLTNTDPSPTFISTLFTPIVPSLYTLYSHLEGAKASDPLLRELLQGFLETWGRLVGSTEVLDTLWKIIEGEGGVWHVDVAGSISRTEEADQNAESLSLFTPESLQQAEEAGELDVDSNILGLKPDPVRFVRFVKGLGRADVSSELFVRLLEGYRELRSQRDAEPLRTLLYLQLVLQMQKEISDDNASNVLKKPEHILSFIKHALEHPGQPQQGGAKSSPSDAGLRMEDLRIVEDEPDELDEGDSDDEDPDAGNEETVDDMTSTAVKLLLAVLEANPDLSARTAPVLNDIFTLLEPFSKASSEELRSLAREARMVMTARLASTSTASTGKASKASNGEAESPQETYQKALKLLQDPLLPVRAHGLMLLRQLVSARKSPSGTLSEPALDRALVPGILSIFMQSIQDDDSYMFLNAVQGLSAMVDGYGKDVLRGLVKTYSDGVDGLGASAMSQHDVDIRTRVGEALGQVIRRCGDALPSYASILVPPLFEVVRASHFPTVLRTSAISLLAQSVKTNALAVLPYIVDLAGAMVDLLQVESVPMQPRAGPRSDGASETKSDGGAGEAAGADPPKPQPKESQPTTTDTKIPPLRRAALHFLGLLIQACTTRIYETGDTERFLLPPDIMRRAKTTLGYLAATDADDVVRVMARETVEGLDQLAEAALGL</sequence>
<accession>A0A371DSC6</accession>
<dbReference type="STRING" id="139420.A0A371DSC6"/>
<dbReference type="Gene3D" id="1.25.10.10">
    <property type="entry name" value="Leucine-rich Repeat Variant"/>
    <property type="match status" value="1"/>
</dbReference>
<dbReference type="InterPro" id="IPR019451">
    <property type="entry name" value="Rtp1_C1"/>
</dbReference>
<evidence type="ECO:0000313" key="5">
    <source>
        <dbReference type="EMBL" id="RDX55447.1"/>
    </source>
</evidence>
<dbReference type="GO" id="GO:0009306">
    <property type="term" value="P:protein secretion"/>
    <property type="evidence" value="ECO:0007669"/>
    <property type="project" value="TreeGrafter"/>
</dbReference>
<dbReference type="Proteomes" id="UP000256964">
    <property type="component" value="Unassembled WGS sequence"/>
</dbReference>
<protein>
    <submittedName>
        <fullName evidence="5">Uncharacterized protein</fullName>
    </submittedName>
</protein>
<dbReference type="AlphaFoldDB" id="A0A371DSC6"/>
<evidence type="ECO:0000256" key="1">
    <source>
        <dbReference type="ARBA" id="ARBA00005724"/>
    </source>
</evidence>
<feature type="compositionally biased region" description="Low complexity" evidence="2">
    <location>
        <begin position="728"/>
        <end position="743"/>
    </location>
</feature>
<dbReference type="PANTHER" id="PTHR20959">
    <property type="entry name" value="TRANSPORT AND GOLGI ORGANIZATION PROTEIN 6 FAMILY MEMBER"/>
    <property type="match status" value="1"/>
</dbReference>
<dbReference type="SUPFAM" id="SSF48371">
    <property type="entry name" value="ARM repeat"/>
    <property type="match status" value="1"/>
</dbReference>
<gene>
    <name evidence="5" type="ORF">OH76DRAFT_1428360</name>
</gene>
<dbReference type="InterPro" id="IPR016024">
    <property type="entry name" value="ARM-type_fold"/>
</dbReference>
<evidence type="ECO:0000313" key="6">
    <source>
        <dbReference type="Proteomes" id="UP000256964"/>
    </source>
</evidence>
<dbReference type="InterPro" id="IPR011989">
    <property type="entry name" value="ARM-like"/>
</dbReference>
<feature type="compositionally biased region" description="Polar residues" evidence="2">
    <location>
        <begin position="982"/>
        <end position="991"/>
    </location>
</feature>
<dbReference type="Pfam" id="PF10363">
    <property type="entry name" value="RTP1_C1"/>
    <property type="match status" value="1"/>
</dbReference>
<feature type="region of interest" description="Disordered" evidence="2">
    <location>
        <begin position="643"/>
        <end position="668"/>
    </location>
</feature>
<dbReference type="EMBL" id="KZ857382">
    <property type="protein sequence ID" value="RDX55447.1"/>
    <property type="molecule type" value="Genomic_DNA"/>
</dbReference>